<dbReference type="Pfam" id="PF07238">
    <property type="entry name" value="PilZ"/>
    <property type="match status" value="1"/>
</dbReference>
<protein>
    <recommendedName>
        <fullName evidence="1">PilZ domain-containing protein</fullName>
    </recommendedName>
</protein>
<feature type="domain" description="PilZ" evidence="1">
    <location>
        <begin position="27"/>
        <end position="126"/>
    </location>
</feature>
<reference evidence="2 3" key="1">
    <citation type="submission" date="2018-08" db="EMBL/GenBank/DDBJ databases">
        <title>Genome analysis of the thermophilic bacterium of the candidate phylum Aminicenantes from deep subsurface aquifer revealed its physiology and ecological role.</title>
        <authorList>
            <person name="Kadnikov V.V."/>
            <person name="Mardanov A.V."/>
            <person name="Beletsky A.V."/>
            <person name="Karnachuk O.V."/>
            <person name="Ravin N.V."/>
        </authorList>
    </citation>
    <scope>NUCLEOTIDE SEQUENCE [LARGE SCALE GENOMIC DNA]</scope>
    <source>
        <strain evidence="2">BY38</strain>
    </source>
</reference>
<gene>
    <name evidence="2" type="ORF">OP8BY_1544</name>
</gene>
<name>A0A3E2BJD1_9BACT</name>
<evidence type="ECO:0000313" key="3">
    <source>
        <dbReference type="Proteomes" id="UP000257323"/>
    </source>
</evidence>
<comment type="caution">
    <text evidence="2">The sequence shown here is derived from an EMBL/GenBank/DDBJ whole genome shotgun (WGS) entry which is preliminary data.</text>
</comment>
<dbReference type="EMBL" id="QUAH01000018">
    <property type="protein sequence ID" value="RFT14851.1"/>
    <property type="molecule type" value="Genomic_DNA"/>
</dbReference>
<sequence length="132" mass="15071">MVEKTKVKIKKKKATARKQVKTAVDVNRRREWRFELPLPAEIEGQLPQGKQFREKTVLENISSTGAYFTLDSSLVVGSKVNLAIELPPELTEGQKIKLCLDGITVRLEKKGQKGRKQGVAVRFKDYRFQVEE</sequence>
<dbReference type="Gene3D" id="2.40.10.220">
    <property type="entry name" value="predicted glycosyltransferase like domains"/>
    <property type="match status" value="1"/>
</dbReference>
<accession>A0A3E2BJD1</accession>
<proteinExistence type="predicted"/>
<dbReference type="GO" id="GO:0035438">
    <property type="term" value="F:cyclic-di-GMP binding"/>
    <property type="evidence" value="ECO:0007669"/>
    <property type="project" value="InterPro"/>
</dbReference>
<evidence type="ECO:0000259" key="1">
    <source>
        <dbReference type="Pfam" id="PF07238"/>
    </source>
</evidence>
<dbReference type="Proteomes" id="UP000257323">
    <property type="component" value="Unassembled WGS sequence"/>
</dbReference>
<dbReference type="AlphaFoldDB" id="A0A3E2BJD1"/>
<dbReference type="SUPFAM" id="SSF141371">
    <property type="entry name" value="PilZ domain-like"/>
    <property type="match status" value="1"/>
</dbReference>
<organism evidence="2 3">
    <name type="scientific">Candidatus Saccharicenans subterraneus</name>
    <dbReference type="NCBI Taxonomy" id="2508984"/>
    <lineage>
        <taxon>Bacteria</taxon>
        <taxon>Candidatus Aminicenantota</taxon>
        <taxon>Candidatus Aminicenantia</taxon>
        <taxon>Candidatus Aminicenantales</taxon>
        <taxon>Candidatus Saccharicenantaceae</taxon>
        <taxon>Candidatus Saccharicenans</taxon>
    </lineage>
</organism>
<evidence type="ECO:0000313" key="2">
    <source>
        <dbReference type="EMBL" id="RFT14851.1"/>
    </source>
</evidence>
<dbReference type="InterPro" id="IPR009875">
    <property type="entry name" value="PilZ_domain"/>
</dbReference>